<keyword evidence="4" id="KW-1185">Reference proteome</keyword>
<dbReference type="EnsemblMetazoa" id="CJA16767.1">
    <property type="protein sequence ID" value="CJA16767.1"/>
    <property type="gene ID" value="WBGene00135972"/>
</dbReference>
<protein>
    <submittedName>
        <fullName evidence="3">SH2 domain-containing protein</fullName>
    </submittedName>
</protein>
<evidence type="ECO:0000313" key="3">
    <source>
        <dbReference type="EnsemblMetazoa" id="CJA16767.1"/>
    </source>
</evidence>
<dbReference type="OMA" id="PAHFDDC"/>
<dbReference type="AlphaFoldDB" id="A0A8R1DZ03"/>
<dbReference type="InterPro" id="IPR036860">
    <property type="entry name" value="SH2_dom_sf"/>
</dbReference>
<reference evidence="4" key="1">
    <citation type="submission" date="2010-08" db="EMBL/GenBank/DDBJ databases">
        <authorList>
            <consortium name="Caenorhabditis japonica Sequencing Consortium"/>
            <person name="Wilson R.K."/>
        </authorList>
    </citation>
    <scope>NUCLEOTIDE SEQUENCE [LARGE SCALE GENOMIC DNA]</scope>
    <source>
        <strain evidence="4">DF5081</strain>
    </source>
</reference>
<name>A0A8R1DZ03_CAEJA</name>
<feature type="domain" description="SH2" evidence="2">
    <location>
        <begin position="126"/>
        <end position="220"/>
    </location>
</feature>
<evidence type="ECO:0000313" key="4">
    <source>
        <dbReference type="Proteomes" id="UP000005237"/>
    </source>
</evidence>
<reference evidence="3" key="2">
    <citation type="submission" date="2022-06" db="UniProtKB">
        <authorList>
            <consortium name="EnsemblMetazoa"/>
        </authorList>
    </citation>
    <scope>IDENTIFICATION</scope>
    <source>
        <strain evidence="3">DF5081</strain>
    </source>
</reference>
<organism evidence="3 4">
    <name type="scientific">Caenorhabditis japonica</name>
    <dbReference type="NCBI Taxonomy" id="281687"/>
    <lineage>
        <taxon>Eukaryota</taxon>
        <taxon>Metazoa</taxon>
        <taxon>Ecdysozoa</taxon>
        <taxon>Nematoda</taxon>
        <taxon>Chromadorea</taxon>
        <taxon>Rhabditida</taxon>
        <taxon>Rhabditina</taxon>
        <taxon>Rhabditomorpha</taxon>
        <taxon>Rhabditoidea</taxon>
        <taxon>Rhabditidae</taxon>
        <taxon>Peloderinae</taxon>
        <taxon>Caenorhabditis</taxon>
    </lineage>
</organism>
<proteinExistence type="predicted"/>
<evidence type="ECO:0000259" key="2">
    <source>
        <dbReference type="PROSITE" id="PS50001"/>
    </source>
</evidence>
<dbReference type="PROSITE" id="PS50001">
    <property type="entry name" value="SH2"/>
    <property type="match status" value="1"/>
</dbReference>
<dbReference type="InterPro" id="IPR000980">
    <property type="entry name" value="SH2"/>
</dbReference>
<accession>A0A8R1DZ03</accession>
<dbReference type="Gene3D" id="3.30.505.10">
    <property type="entry name" value="SH2 domain"/>
    <property type="match status" value="1"/>
</dbReference>
<dbReference type="SMART" id="SM00252">
    <property type="entry name" value="SH2"/>
    <property type="match status" value="1"/>
</dbReference>
<dbReference type="Proteomes" id="UP000005237">
    <property type="component" value="Unassembled WGS sequence"/>
</dbReference>
<keyword evidence="1" id="KW-0727">SH2 domain</keyword>
<evidence type="ECO:0000256" key="1">
    <source>
        <dbReference type="PROSITE-ProRule" id="PRU00191"/>
    </source>
</evidence>
<dbReference type="SUPFAM" id="SSF55550">
    <property type="entry name" value="SH2 domain"/>
    <property type="match status" value="1"/>
</dbReference>
<dbReference type="Pfam" id="PF00017">
    <property type="entry name" value="SH2"/>
    <property type="match status" value="1"/>
</dbReference>
<sequence>MTILVPRRRLSALIEHIKNFTTSFKSDKQYRSLSTGDLATTSKPSAFEPDFIEMNFTDSPTTSSPLPKHFDDSDLVPMQFTASGTVKLISQHSKKAMEKAEKARRCGSSEQLSRLCVDDVHRAQSWFFVDVDPRSAERILMSNGGQQSSFLISFYRGRYVLSIWRGAKIEHLVIHNYRKKDGQMAFQLDIERSFRNLVELTEYYTKNKSYVLSTKLSKGVGRPRRNQDLRCRA</sequence>